<dbReference type="EC" id="2.7.13.3" evidence="3"/>
<dbReference type="GO" id="GO:0016020">
    <property type="term" value="C:membrane"/>
    <property type="evidence" value="ECO:0007669"/>
    <property type="project" value="UniProtKB-SubCell"/>
</dbReference>
<evidence type="ECO:0000256" key="10">
    <source>
        <dbReference type="SAM" id="Phobius"/>
    </source>
</evidence>
<evidence type="ECO:0000313" key="13">
    <source>
        <dbReference type="EMBL" id="AER66024.1"/>
    </source>
</evidence>
<keyword evidence="5" id="KW-0808">Transferase</keyword>
<dbReference type="Pfam" id="PF02518">
    <property type="entry name" value="HATPase_c"/>
    <property type="match status" value="1"/>
</dbReference>
<evidence type="ECO:0000256" key="2">
    <source>
        <dbReference type="ARBA" id="ARBA00004370"/>
    </source>
</evidence>
<dbReference type="KEGG" id="tli:Tlie_0284"/>
<keyword evidence="8" id="KW-0067">ATP-binding</keyword>
<dbReference type="Gene3D" id="6.10.340.10">
    <property type="match status" value="1"/>
</dbReference>
<dbReference type="AlphaFoldDB" id="G7V6R5"/>
<dbReference type="PRINTS" id="PR00344">
    <property type="entry name" value="BCTRLSENSOR"/>
</dbReference>
<evidence type="ECO:0000256" key="1">
    <source>
        <dbReference type="ARBA" id="ARBA00000085"/>
    </source>
</evidence>
<dbReference type="Gene3D" id="3.30.565.10">
    <property type="entry name" value="Histidine kinase-like ATPase, C-terminal domain"/>
    <property type="match status" value="1"/>
</dbReference>
<evidence type="ECO:0000256" key="8">
    <source>
        <dbReference type="ARBA" id="ARBA00022840"/>
    </source>
</evidence>
<evidence type="ECO:0000313" key="14">
    <source>
        <dbReference type="Proteomes" id="UP000005868"/>
    </source>
</evidence>
<protein>
    <recommendedName>
        <fullName evidence="3">histidine kinase</fullName>
        <ecNumber evidence="3">2.7.13.3</ecNumber>
    </recommendedName>
</protein>
<dbReference type="GO" id="GO:0005524">
    <property type="term" value="F:ATP binding"/>
    <property type="evidence" value="ECO:0007669"/>
    <property type="project" value="UniProtKB-KW"/>
</dbReference>
<keyword evidence="10" id="KW-0472">Membrane</keyword>
<feature type="domain" description="HAMP" evidence="12">
    <location>
        <begin position="136"/>
        <end position="189"/>
    </location>
</feature>
<dbReference type="InterPro" id="IPR036097">
    <property type="entry name" value="HisK_dim/P_sf"/>
</dbReference>
<evidence type="ECO:0000256" key="7">
    <source>
        <dbReference type="ARBA" id="ARBA00022777"/>
    </source>
</evidence>
<dbReference type="SUPFAM" id="SSF47384">
    <property type="entry name" value="Homodimeric domain of signal transducing histidine kinase"/>
    <property type="match status" value="1"/>
</dbReference>
<comment type="catalytic activity">
    <reaction evidence="1">
        <text>ATP + protein L-histidine = ADP + protein N-phospho-L-histidine.</text>
        <dbReference type="EC" id="2.7.13.3"/>
    </reaction>
</comment>
<dbReference type="PANTHER" id="PTHR43065">
    <property type="entry name" value="SENSOR HISTIDINE KINASE"/>
    <property type="match status" value="1"/>
</dbReference>
<dbReference type="InterPro" id="IPR003594">
    <property type="entry name" value="HATPase_dom"/>
</dbReference>
<dbReference type="OrthoDB" id="9815750at2"/>
<feature type="domain" description="Histidine kinase" evidence="11">
    <location>
        <begin position="209"/>
        <end position="413"/>
    </location>
</feature>
<feature type="transmembrane region" description="Helical" evidence="10">
    <location>
        <begin position="115"/>
        <end position="136"/>
    </location>
</feature>
<keyword evidence="10" id="KW-0812">Transmembrane</keyword>
<dbReference type="EMBL" id="CP003096">
    <property type="protein sequence ID" value="AER66024.1"/>
    <property type="molecule type" value="Genomic_DNA"/>
</dbReference>
<keyword evidence="9" id="KW-0902">Two-component regulatory system</keyword>
<keyword evidence="10" id="KW-1133">Transmembrane helix</keyword>
<accession>G7V6R5</accession>
<dbReference type="eggNOG" id="COG4191">
    <property type="taxonomic scope" value="Bacteria"/>
</dbReference>
<evidence type="ECO:0000259" key="11">
    <source>
        <dbReference type="PROSITE" id="PS50109"/>
    </source>
</evidence>
<dbReference type="InterPro" id="IPR036890">
    <property type="entry name" value="HATPase_C_sf"/>
</dbReference>
<dbReference type="CDD" id="cd06225">
    <property type="entry name" value="HAMP"/>
    <property type="match status" value="1"/>
</dbReference>
<proteinExistence type="predicted"/>
<dbReference type="PANTHER" id="PTHR43065:SF10">
    <property type="entry name" value="PEROXIDE STRESS-ACTIVATED HISTIDINE KINASE MAK3"/>
    <property type="match status" value="1"/>
</dbReference>
<evidence type="ECO:0000256" key="9">
    <source>
        <dbReference type="ARBA" id="ARBA00023012"/>
    </source>
</evidence>
<evidence type="ECO:0000256" key="6">
    <source>
        <dbReference type="ARBA" id="ARBA00022741"/>
    </source>
</evidence>
<evidence type="ECO:0000256" key="4">
    <source>
        <dbReference type="ARBA" id="ARBA00022553"/>
    </source>
</evidence>
<organism evidence="13 14">
    <name type="scientific">Thermovirga lienii (strain ATCC BAA-1197 / DSM 17291 / Cas60314)</name>
    <dbReference type="NCBI Taxonomy" id="580340"/>
    <lineage>
        <taxon>Bacteria</taxon>
        <taxon>Thermotogati</taxon>
        <taxon>Synergistota</taxon>
        <taxon>Synergistia</taxon>
        <taxon>Synergistales</taxon>
        <taxon>Thermovirgaceae</taxon>
        <taxon>Thermovirga</taxon>
    </lineage>
</organism>
<keyword evidence="4" id="KW-0597">Phosphoprotein</keyword>
<keyword evidence="7 13" id="KW-0418">Kinase</keyword>
<evidence type="ECO:0000259" key="12">
    <source>
        <dbReference type="PROSITE" id="PS50885"/>
    </source>
</evidence>
<gene>
    <name evidence="13" type="ordered locus">Tlie_0284</name>
</gene>
<evidence type="ECO:0000256" key="3">
    <source>
        <dbReference type="ARBA" id="ARBA00012438"/>
    </source>
</evidence>
<dbReference type="Proteomes" id="UP000005868">
    <property type="component" value="Chromosome"/>
</dbReference>
<dbReference type="InterPro" id="IPR004358">
    <property type="entry name" value="Sig_transdc_His_kin-like_C"/>
</dbReference>
<reference evidence="13 14" key="2">
    <citation type="journal article" date="2012" name="Stand. Genomic Sci.">
        <title>Genome sequence of the moderately thermophilic, amino-acid-degrading and sulfur-reducing bacterium Thermovirga lienii type strain (Cas60314(T)).</title>
        <authorList>
            <person name="Goker M."/>
            <person name="Saunders E."/>
            <person name="Lapidus A."/>
            <person name="Nolan M."/>
            <person name="Lucas S."/>
            <person name="Hammon N."/>
            <person name="Deshpande S."/>
            <person name="Cheng J.F."/>
            <person name="Han C."/>
            <person name="Tapia R."/>
            <person name="Goodwin L.A."/>
            <person name="Pitluck S."/>
            <person name="Liolios K."/>
            <person name="Mavromatis K."/>
            <person name="Pagani I."/>
            <person name="Ivanova N."/>
            <person name="Mikhailova N."/>
            <person name="Pati A."/>
            <person name="Chen A."/>
            <person name="Palaniappan K."/>
            <person name="Land M."/>
            <person name="Chang Y.J."/>
            <person name="Jeffries C.D."/>
            <person name="Brambilla E.M."/>
            <person name="Rohde M."/>
            <person name="Spring S."/>
            <person name="Detter J.C."/>
            <person name="Woyke T."/>
            <person name="Bristow J."/>
            <person name="Eisen J.A."/>
            <person name="Markowitz V."/>
            <person name="Hugenholtz P."/>
            <person name="Kyrpides N.C."/>
            <person name="Klenk H.P."/>
        </authorList>
    </citation>
    <scope>NUCLEOTIDE SEQUENCE [LARGE SCALE GENOMIC DNA]</scope>
    <source>
        <strain evidence="14">ATCC BAA-1197 / DSM 17291 / Cas60314</strain>
    </source>
</reference>
<dbReference type="CDD" id="cd00082">
    <property type="entry name" value="HisKA"/>
    <property type="match status" value="1"/>
</dbReference>
<comment type="subcellular location">
    <subcellularLocation>
        <location evidence="2">Membrane</location>
    </subcellularLocation>
</comment>
<dbReference type="SUPFAM" id="SSF158472">
    <property type="entry name" value="HAMP domain-like"/>
    <property type="match status" value="1"/>
</dbReference>
<dbReference type="PROSITE" id="PS50109">
    <property type="entry name" value="HIS_KIN"/>
    <property type="match status" value="1"/>
</dbReference>
<dbReference type="SMART" id="SM00387">
    <property type="entry name" value="HATPase_c"/>
    <property type="match status" value="1"/>
</dbReference>
<reference evidence="14" key="1">
    <citation type="submission" date="2011-10" db="EMBL/GenBank/DDBJ databases">
        <title>The complete genome of chromosome of Thermovirga lienii DSM 17291.</title>
        <authorList>
            <consortium name="US DOE Joint Genome Institute (JGI-PGF)"/>
            <person name="Lucas S."/>
            <person name="Copeland A."/>
            <person name="Lapidus A."/>
            <person name="Glavina del Rio T."/>
            <person name="Dalin E."/>
            <person name="Tice H."/>
            <person name="Bruce D."/>
            <person name="Goodwin L."/>
            <person name="Pitluck S."/>
            <person name="Peters L."/>
            <person name="Mikhailova N."/>
            <person name="Saunders E."/>
            <person name="Kyrpides N."/>
            <person name="Mavromatis K."/>
            <person name="Ivanova N."/>
            <person name="Last F.I."/>
            <person name="Brettin T."/>
            <person name="Detter J.C."/>
            <person name="Han C."/>
            <person name="Larimer F."/>
            <person name="Land M."/>
            <person name="Hauser L."/>
            <person name="Markowitz V."/>
            <person name="Cheng J.-F."/>
            <person name="Hugenholtz P."/>
            <person name="Woyke T."/>
            <person name="Wu D."/>
            <person name="Spring S."/>
            <person name="Schroeder M."/>
            <person name="Brambilla E.-M."/>
            <person name="Klenk H.-P."/>
            <person name="Eisen J.A."/>
        </authorList>
    </citation>
    <scope>NUCLEOTIDE SEQUENCE [LARGE SCALE GENOMIC DNA]</scope>
    <source>
        <strain evidence="14">ATCC BAA-1197 / DSM 17291 / Cas60314</strain>
    </source>
</reference>
<dbReference type="SMART" id="SM00388">
    <property type="entry name" value="HisKA"/>
    <property type="match status" value="1"/>
</dbReference>
<sequence>MKIKNPSLEFLIKIIVSLLAIIITLGITSTALYVEYKDRLNAEMKQLKEVSSLVRYLSTSEATLLVNKVGKNWVFTNTQNPDGEFLTLRTADGFQWNVTLDRKKIFSEMLLNRRLVIVMGMIGLLLALEIAILLAYSLTRPLKAIAWTCQQVSSGKWTHIPGNPSKFKEIQILKETFNSMVDQLKKLHERERQVARAERLAALGQLVAGVSHEIRNPLAAMRVHLDLLSETVSEEGKPSLMVLDQEIDRLNSTVSQLLNFARPKALVKGPVSLRELFGWTFNMVKMQLSKKNIQWRHELPQKDIYVWGDRDKLQQMLLNLVLNAIKAMEETGGTLEIKAIEETDFALLSIKDHGPGIPEELIDRIFDPFFTTRPDGTGLGLPLVLQIVQMHEGSIEVDPGPGAEFKIQLPLYREGGRN</sequence>
<dbReference type="InterPro" id="IPR003660">
    <property type="entry name" value="HAMP_dom"/>
</dbReference>
<name>G7V6R5_THELD</name>
<dbReference type="HOGENOM" id="CLU_053279_0_0_0"/>
<keyword evidence="14" id="KW-1185">Reference proteome</keyword>
<dbReference type="STRING" id="580340.Tlie_0284"/>
<dbReference type="InterPro" id="IPR003661">
    <property type="entry name" value="HisK_dim/P_dom"/>
</dbReference>
<dbReference type="Gene3D" id="1.10.287.130">
    <property type="match status" value="1"/>
</dbReference>
<dbReference type="PROSITE" id="PS50885">
    <property type="entry name" value="HAMP"/>
    <property type="match status" value="1"/>
</dbReference>
<dbReference type="SUPFAM" id="SSF55874">
    <property type="entry name" value="ATPase domain of HSP90 chaperone/DNA topoisomerase II/histidine kinase"/>
    <property type="match status" value="1"/>
</dbReference>
<dbReference type="GO" id="GO:0000155">
    <property type="term" value="F:phosphorelay sensor kinase activity"/>
    <property type="evidence" value="ECO:0007669"/>
    <property type="project" value="InterPro"/>
</dbReference>
<dbReference type="Pfam" id="PF00512">
    <property type="entry name" value="HisKA"/>
    <property type="match status" value="1"/>
</dbReference>
<dbReference type="InterPro" id="IPR005467">
    <property type="entry name" value="His_kinase_dom"/>
</dbReference>
<keyword evidence="6" id="KW-0547">Nucleotide-binding</keyword>
<evidence type="ECO:0000256" key="5">
    <source>
        <dbReference type="ARBA" id="ARBA00022679"/>
    </source>
</evidence>
<feature type="transmembrane region" description="Helical" evidence="10">
    <location>
        <begin position="12"/>
        <end position="34"/>
    </location>
</feature>